<dbReference type="EMBL" id="WTPX01000055">
    <property type="protein sequence ID" value="NNJ25940.1"/>
    <property type="molecule type" value="Genomic_DNA"/>
</dbReference>
<dbReference type="GO" id="GO:0045135">
    <property type="term" value="F:poly(beta-D-mannuronate) lyase activity"/>
    <property type="evidence" value="ECO:0007669"/>
    <property type="project" value="UniProtKB-EC"/>
</dbReference>
<name>A0ABX1VEK5_9PLAN</name>
<organism evidence="2 3">
    <name type="scientific">Alienimonas chondri</name>
    <dbReference type="NCBI Taxonomy" id="2681879"/>
    <lineage>
        <taxon>Bacteria</taxon>
        <taxon>Pseudomonadati</taxon>
        <taxon>Planctomycetota</taxon>
        <taxon>Planctomycetia</taxon>
        <taxon>Planctomycetales</taxon>
        <taxon>Planctomycetaceae</taxon>
        <taxon>Alienimonas</taxon>
    </lineage>
</organism>
<evidence type="ECO:0000313" key="2">
    <source>
        <dbReference type="EMBL" id="NNJ25940.1"/>
    </source>
</evidence>
<keyword evidence="3" id="KW-1185">Reference proteome</keyword>
<dbReference type="EC" id="4.2.2.3" evidence="2"/>
<dbReference type="Proteomes" id="UP000609651">
    <property type="component" value="Unassembled WGS sequence"/>
</dbReference>
<dbReference type="RefSeq" id="WP_171186457.1">
    <property type="nucleotide sequence ID" value="NZ_WTPX01000055.1"/>
</dbReference>
<comment type="caution">
    <text evidence="2">The sequence shown here is derived from an EMBL/GenBank/DDBJ whole genome shotgun (WGS) entry which is preliminary data.</text>
</comment>
<dbReference type="Gene3D" id="2.60.120.200">
    <property type="match status" value="1"/>
</dbReference>
<sequence>MTRSLTLLGCLLVSAGAEEAPAPGERLDLSHWYLTLPVDTARPGKPDEIEQPELATFVDPRFFYVSQTPAGVAFRAPCGGDTTKSSGFPRCELRELNAETGKDACWGTDDGGRHTMVATLAVTALPPVKQHVVCAQIHDKEDDICMIRLEGQKLFVERNDLGDVRLDSDYALGTPFTVKIEAAGGAVRVWYDDELKLTWKTKAKGCYFKAGCYTQSNVSKGDAADSYGEVVISALKVTHAREDSAADAASD</sequence>
<gene>
    <name evidence="2" type="primary">alyA</name>
    <name evidence="2" type="ORF">LzC2_20170</name>
</gene>
<proteinExistence type="predicted"/>
<dbReference type="InterPro" id="IPR014895">
    <property type="entry name" value="Alginate_lyase_2"/>
</dbReference>
<dbReference type="SUPFAM" id="SSF49899">
    <property type="entry name" value="Concanavalin A-like lectins/glucanases"/>
    <property type="match status" value="1"/>
</dbReference>
<feature type="domain" description="Alginate lyase 2" evidence="1">
    <location>
        <begin position="27"/>
        <end position="239"/>
    </location>
</feature>
<reference evidence="2 3" key="1">
    <citation type="journal article" date="2020" name="Syst. Appl. Microbiol.">
        <title>Alienimonas chondri sp. nov., a novel planctomycete isolated from the biofilm of the red alga Chondrus crispus.</title>
        <authorList>
            <person name="Vitorino I."/>
            <person name="Albuquerque L."/>
            <person name="Wiegand S."/>
            <person name="Kallscheuer N."/>
            <person name="da Costa M.S."/>
            <person name="Lobo-da-Cunha A."/>
            <person name="Jogler C."/>
            <person name="Lage O.M."/>
        </authorList>
    </citation>
    <scope>NUCLEOTIDE SEQUENCE [LARGE SCALE GENOMIC DNA]</scope>
    <source>
        <strain evidence="2 3">LzC2</strain>
    </source>
</reference>
<evidence type="ECO:0000313" key="3">
    <source>
        <dbReference type="Proteomes" id="UP000609651"/>
    </source>
</evidence>
<protein>
    <submittedName>
        <fullName evidence="2">Alginate lyase</fullName>
        <ecNumber evidence="2">4.2.2.3</ecNumber>
    </submittedName>
</protein>
<evidence type="ECO:0000259" key="1">
    <source>
        <dbReference type="Pfam" id="PF08787"/>
    </source>
</evidence>
<dbReference type="InterPro" id="IPR013320">
    <property type="entry name" value="ConA-like_dom_sf"/>
</dbReference>
<dbReference type="Pfam" id="PF08787">
    <property type="entry name" value="Alginate_lyase2"/>
    <property type="match status" value="1"/>
</dbReference>
<accession>A0ABX1VEK5</accession>
<keyword evidence="2" id="KW-0456">Lyase</keyword>